<reference evidence="2 3" key="1">
    <citation type="submission" date="2024-05" db="EMBL/GenBank/DDBJ databases">
        <title>Culex pipiens pipiens assembly and annotation.</title>
        <authorList>
            <person name="Alout H."/>
            <person name="Durand T."/>
        </authorList>
    </citation>
    <scope>NUCLEOTIDE SEQUENCE [LARGE SCALE GENOMIC DNA]</scope>
    <source>
        <strain evidence="2">HA-2024</strain>
        <tissue evidence="2">Whole body</tissue>
    </source>
</reference>
<name>A0ABD1CXJ5_CULPP</name>
<dbReference type="Proteomes" id="UP001562425">
    <property type="component" value="Unassembled WGS sequence"/>
</dbReference>
<feature type="region of interest" description="Disordered" evidence="1">
    <location>
        <begin position="324"/>
        <end position="349"/>
    </location>
</feature>
<feature type="region of interest" description="Disordered" evidence="1">
    <location>
        <begin position="27"/>
        <end position="94"/>
    </location>
</feature>
<evidence type="ECO:0000256" key="1">
    <source>
        <dbReference type="SAM" id="MobiDB-lite"/>
    </source>
</evidence>
<sequence length="349" mass="39111">MNEQEKSNISVAKELKLNLPKQITITRGPAKTTADTTKCRRSSIPIFNSSLNKSSKVSVPQSNSPPAAKASVLPSPLKSTGQNVNPPPPMKKVLPTTMFKQHTEQPADQTQAAISGLPMTKVHMPNPHSAQSSSKSQSALNKIKAVELDVPINEEQKPDVMEVLAKIVCRLDIIEKKVDFGNRSNERHNRVLEELRKDIFKFRDDVMPVDIGIIKFPIADDKALHSLEDYSRSPEGERTMVKKFFEEGTTADDLVKRTIDNLFTNTSKFTWTGQSSHNTKDGGVRLQASTLNLLIILQDVAVRRFKMSTTDAEKLIKRMLGNFNDRNSTRDRRGEHKDKSEHQDEEATD</sequence>
<evidence type="ECO:0008006" key="4">
    <source>
        <dbReference type="Google" id="ProtNLM"/>
    </source>
</evidence>
<gene>
    <name evidence="2" type="ORF">pipiens_013668</name>
</gene>
<accession>A0ABD1CXJ5</accession>
<comment type="caution">
    <text evidence="2">The sequence shown here is derived from an EMBL/GenBank/DDBJ whole genome shotgun (WGS) entry which is preliminary data.</text>
</comment>
<proteinExistence type="predicted"/>
<organism evidence="2 3">
    <name type="scientific">Culex pipiens pipiens</name>
    <name type="common">Northern house mosquito</name>
    <dbReference type="NCBI Taxonomy" id="38569"/>
    <lineage>
        <taxon>Eukaryota</taxon>
        <taxon>Metazoa</taxon>
        <taxon>Ecdysozoa</taxon>
        <taxon>Arthropoda</taxon>
        <taxon>Hexapoda</taxon>
        <taxon>Insecta</taxon>
        <taxon>Pterygota</taxon>
        <taxon>Neoptera</taxon>
        <taxon>Endopterygota</taxon>
        <taxon>Diptera</taxon>
        <taxon>Nematocera</taxon>
        <taxon>Culicoidea</taxon>
        <taxon>Culicidae</taxon>
        <taxon>Culicinae</taxon>
        <taxon>Culicini</taxon>
        <taxon>Culex</taxon>
        <taxon>Culex</taxon>
    </lineage>
</organism>
<keyword evidence="3" id="KW-1185">Reference proteome</keyword>
<evidence type="ECO:0000313" key="2">
    <source>
        <dbReference type="EMBL" id="KAL1381157.1"/>
    </source>
</evidence>
<dbReference type="EMBL" id="JBEHCU010008780">
    <property type="protein sequence ID" value="KAL1381157.1"/>
    <property type="molecule type" value="Genomic_DNA"/>
</dbReference>
<feature type="compositionally biased region" description="Low complexity" evidence="1">
    <location>
        <begin position="129"/>
        <end position="138"/>
    </location>
</feature>
<protein>
    <recommendedName>
        <fullName evidence="4">DUF4806 domain-containing protein</fullName>
    </recommendedName>
</protein>
<evidence type="ECO:0000313" key="3">
    <source>
        <dbReference type="Proteomes" id="UP001562425"/>
    </source>
</evidence>
<feature type="compositionally biased region" description="Low complexity" evidence="1">
    <location>
        <begin position="48"/>
        <end position="59"/>
    </location>
</feature>
<feature type="region of interest" description="Disordered" evidence="1">
    <location>
        <begin position="119"/>
        <end position="138"/>
    </location>
</feature>
<dbReference type="AlphaFoldDB" id="A0ABD1CXJ5"/>
<feature type="compositionally biased region" description="Basic and acidic residues" evidence="1">
    <location>
        <begin position="327"/>
        <end position="342"/>
    </location>
</feature>